<proteinExistence type="predicted"/>
<dbReference type="Proteomes" id="UP001057402">
    <property type="component" value="Chromosome 2"/>
</dbReference>
<comment type="caution">
    <text evidence="1">The sequence shown here is derived from an EMBL/GenBank/DDBJ whole genome shotgun (WGS) entry which is preliminary data.</text>
</comment>
<evidence type="ECO:0000313" key="2">
    <source>
        <dbReference type="Proteomes" id="UP001057402"/>
    </source>
</evidence>
<evidence type="ECO:0000313" key="1">
    <source>
        <dbReference type="EMBL" id="KAI4386403.1"/>
    </source>
</evidence>
<protein>
    <submittedName>
        <fullName evidence="1">Uncharacterized protein</fullName>
    </submittedName>
</protein>
<reference evidence="2" key="1">
    <citation type="journal article" date="2023" name="Front. Plant Sci.">
        <title>Chromosomal-level genome assembly of Melastoma candidum provides insights into trichome evolution.</title>
        <authorList>
            <person name="Zhong Y."/>
            <person name="Wu W."/>
            <person name="Sun C."/>
            <person name="Zou P."/>
            <person name="Liu Y."/>
            <person name="Dai S."/>
            <person name="Zhou R."/>
        </authorList>
    </citation>
    <scope>NUCLEOTIDE SEQUENCE [LARGE SCALE GENOMIC DNA]</scope>
</reference>
<organism evidence="1 2">
    <name type="scientific">Melastoma candidum</name>
    <dbReference type="NCBI Taxonomy" id="119954"/>
    <lineage>
        <taxon>Eukaryota</taxon>
        <taxon>Viridiplantae</taxon>
        <taxon>Streptophyta</taxon>
        <taxon>Embryophyta</taxon>
        <taxon>Tracheophyta</taxon>
        <taxon>Spermatophyta</taxon>
        <taxon>Magnoliopsida</taxon>
        <taxon>eudicotyledons</taxon>
        <taxon>Gunneridae</taxon>
        <taxon>Pentapetalae</taxon>
        <taxon>rosids</taxon>
        <taxon>malvids</taxon>
        <taxon>Myrtales</taxon>
        <taxon>Melastomataceae</taxon>
        <taxon>Melastomatoideae</taxon>
        <taxon>Melastomateae</taxon>
        <taxon>Melastoma</taxon>
    </lineage>
</organism>
<keyword evidence="2" id="KW-1185">Reference proteome</keyword>
<gene>
    <name evidence="1" type="ORF">MLD38_004335</name>
</gene>
<name>A0ACB9SA12_9MYRT</name>
<sequence>MLRAITLSFEFAVNGDGESALRIFSEIEEGNIIPDDVNLIAIFDSIQPFWDGNTWFEGRSGGLERFTYWFMCRGLTLLKVSLATYPRSTYISELADRWQCICLSLTVGCWIIVYRLRAG</sequence>
<accession>A0ACB9SA12</accession>
<dbReference type="EMBL" id="CM042881">
    <property type="protein sequence ID" value="KAI4386403.1"/>
    <property type="molecule type" value="Genomic_DNA"/>
</dbReference>